<dbReference type="PANTHER" id="PTHR10758:SF1">
    <property type="entry name" value="COP9 SIGNALOSOME COMPLEX SUBUNIT 3"/>
    <property type="match status" value="1"/>
</dbReference>
<comment type="subunit">
    <text evidence="4">Component of the COP9 signalosome (CSN) complex.</text>
</comment>
<feature type="region of interest" description="Disordered" evidence="9">
    <location>
        <begin position="464"/>
        <end position="492"/>
    </location>
</feature>
<dbReference type="InterPro" id="IPR050756">
    <property type="entry name" value="CSN3"/>
</dbReference>
<comment type="similarity">
    <text evidence="3">Belongs to the CSN3 family.</text>
</comment>
<comment type="caution">
    <text evidence="11">The sequence shown here is derived from an EMBL/GenBank/DDBJ whole genome shotgun (WGS) entry which is preliminary data.</text>
</comment>
<accession>A0A2T5LQX0</accession>
<dbReference type="PROSITE" id="PS50250">
    <property type="entry name" value="PCI"/>
    <property type="match status" value="1"/>
</dbReference>
<dbReference type="VEuPathDB" id="FungiDB:P175DRAFT_0503467"/>
<dbReference type="Pfam" id="PF22788">
    <property type="entry name" value="COP9_hel_rpt"/>
    <property type="match status" value="2"/>
</dbReference>
<evidence type="ECO:0000313" key="11">
    <source>
        <dbReference type="EMBL" id="PTU18666.1"/>
    </source>
</evidence>
<name>A0A2T5LQX0_9EURO</name>
<dbReference type="RefSeq" id="XP_040750058.1">
    <property type="nucleotide sequence ID" value="XM_040897645.1"/>
</dbReference>
<proteinExistence type="inferred from homology"/>
<dbReference type="EMBL" id="MSFN02000007">
    <property type="protein sequence ID" value="PTU18666.1"/>
    <property type="molecule type" value="Genomic_DNA"/>
</dbReference>
<dbReference type="GO" id="GO:0005737">
    <property type="term" value="C:cytoplasm"/>
    <property type="evidence" value="ECO:0007669"/>
    <property type="project" value="UniProtKB-SubCell"/>
</dbReference>
<evidence type="ECO:0000256" key="5">
    <source>
        <dbReference type="ARBA" id="ARBA00014878"/>
    </source>
</evidence>
<feature type="domain" description="PCI" evidence="10">
    <location>
        <begin position="244"/>
        <end position="412"/>
    </location>
</feature>
<dbReference type="InterPro" id="IPR055089">
    <property type="entry name" value="COP9_N"/>
</dbReference>
<comment type="subcellular location">
    <subcellularLocation>
        <location evidence="2">Cytoplasm</location>
    </subcellularLocation>
    <subcellularLocation>
        <location evidence="1">Nucleus</location>
    </subcellularLocation>
</comment>
<sequence length="492" mass="55156">MTELLKRLTAAPSRRYLSINVTDENYDRQLRDLAVYCKYSGVVSNITDFDEYLDNINPSIHTLSFLHILHFQIQSLQAKTKSDLPEDLLPGGRLWTRVSKFLKTFDPIQIRYAGHEWRQLVELVARAAHAVSKPRLAVKLIRDALCQLDLSFGVFTSVHLIFVKLALRSASYTIALPILDRLLCHFPTGVNTIHHESFLCSEDDTSVAFITDVSGLSAKLTYRDHLQYYLYSGMIYMALKKWDQALHCLSAVISSPALNSVSKIMAEAYKKWILASLLGYGKLQSLSRMISPHVMRVYQSLAKPYISLADTFEKGDLQKMRAEIELGQTIWRIDNNAGLVSQLFDAFDKYTVLKLGRTFSALTMADVRQRVSASSGNSHNVEGFVASLVMSNALRATLSHLPGLESLAMLRFSSAPESAVVREETVRIRLIEAGLAANTVSERIRQSNRILELCQENLQTLAKSQKWADNTGRSSEAGGSFDIDEDLMGDGH</sequence>
<keyword evidence="8" id="KW-0539">Nucleus</keyword>
<evidence type="ECO:0000256" key="6">
    <source>
        <dbReference type="ARBA" id="ARBA00022490"/>
    </source>
</evidence>
<organism evidence="11 12">
    <name type="scientific">Aspergillus ochraceoroseus IBT 24754</name>
    <dbReference type="NCBI Taxonomy" id="1392256"/>
    <lineage>
        <taxon>Eukaryota</taxon>
        <taxon>Fungi</taxon>
        <taxon>Dikarya</taxon>
        <taxon>Ascomycota</taxon>
        <taxon>Pezizomycotina</taxon>
        <taxon>Eurotiomycetes</taxon>
        <taxon>Eurotiomycetidae</taxon>
        <taxon>Eurotiales</taxon>
        <taxon>Aspergillaceae</taxon>
        <taxon>Aspergillus</taxon>
        <taxon>Aspergillus subgen. Nidulantes</taxon>
    </lineage>
</organism>
<dbReference type="GO" id="GO:0006511">
    <property type="term" value="P:ubiquitin-dependent protein catabolic process"/>
    <property type="evidence" value="ECO:0007669"/>
    <property type="project" value="TreeGrafter"/>
</dbReference>
<evidence type="ECO:0000256" key="9">
    <source>
        <dbReference type="SAM" id="MobiDB-lite"/>
    </source>
</evidence>
<evidence type="ECO:0000256" key="7">
    <source>
        <dbReference type="ARBA" id="ARBA00022790"/>
    </source>
</evidence>
<evidence type="ECO:0000256" key="2">
    <source>
        <dbReference type="ARBA" id="ARBA00004496"/>
    </source>
</evidence>
<evidence type="ECO:0000256" key="8">
    <source>
        <dbReference type="ARBA" id="ARBA00023242"/>
    </source>
</evidence>
<dbReference type="Proteomes" id="UP000244073">
    <property type="component" value="Unassembled WGS sequence"/>
</dbReference>
<dbReference type="AlphaFoldDB" id="A0A2T5LQX0"/>
<protein>
    <recommendedName>
        <fullName evidence="5">COP9 signalosome complex subunit 3</fullName>
    </recommendedName>
</protein>
<evidence type="ECO:0000259" key="10">
    <source>
        <dbReference type="PROSITE" id="PS50250"/>
    </source>
</evidence>
<feature type="compositionally biased region" description="Polar residues" evidence="9">
    <location>
        <begin position="464"/>
        <end position="474"/>
    </location>
</feature>
<keyword evidence="6" id="KW-0963">Cytoplasm</keyword>
<gene>
    <name evidence="11" type="ORF">P175DRAFT_0503467</name>
</gene>
<dbReference type="PANTHER" id="PTHR10758">
    <property type="entry name" value="26S PROTEASOME NON-ATPASE REGULATORY SUBUNIT 3/COP9 SIGNALOSOME COMPLEX SUBUNIT 3"/>
    <property type="match status" value="1"/>
</dbReference>
<dbReference type="OrthoDB" id="29061at2759"/>
<dbReference type="InterPro" id="IPR000717">
    <property type="entry name" value="PCI_dom"/>
</dbReference>
<keyword evidence="7" id="KW-0736">Signalosome</keyword>
<dbReference type="GeneID" id="63814527"/>
<evidence type="ECO:0000256" key="3">
    <source>
        <dbReference type="ARBA" id="ARBA00007084"/>
    </source>
</evidence>
<evidence type="ECO:0000256" key="1">
    <source>
        <dbReference type="ARBA" id="ARBA00004123"/>
    </source>
</evidence>
<evidence type="ECO:0000256" key="4">
    <source>
        <dbReference type="ARBA" id="ARBA00011098"/>
    </source>
</evidence>
<reference evidence="11 12" key="1">
    <citation type="journal article" date="2018" name="Proc. Natl. Acad. Sci. U.S.A.">
        <title>Linking secondary metabolites to gene clusters through genome sequencing of six diverse Aspergillus species.</title>
        <authorList>
            <person name="Kaerboelling I."/>
            <person name="Vesth T.C."/>
            <person name="Frisvad J.C."/>
            <person name="Nybo J.L."/>
            <person name="Theobald S."/>
            <person name="Kuo A."/>
            <person name="Bowyer P."/>
            <person name="Matsuda Y."/>
            <person name="Mondo S."/>
            <person name="Lyhne E.K."/>
            <person name="Kogle M.E."/>
            <person name="Clum A."/>
            <person name="Lipzen A."/>
            <person name="Salamov A."/>
            <person name="Ngan C.Y."/>
            <person name="Daum C."/>
            <person name="Chiniquy J."/>
            <person name="Barry K."/>
            <person name="LaButti K."/>
            <person name="Haridas S."/>
            <person name="Simmons B.A."/>
            <person name="Magnuson J.K."/>
            <person name="Mortensen U.H."/>
            <person name="Larsen T.O."/>
            <person name="Grigoriev I.V."/>
            <person name="Baker S.E."/>
            <person name="Andersen M.R."/>
        </authorList>
    </citation>
    <scope>NUCLEOTIDE SEQUENCE [LARGE SCALE GENOMIC DNA]</scope>
    <source>
        <strain evidence="11 12">IBT 24754</strain>
    </source>
</reference>
<feature type="compositionally biased region" description="Acidic residues" evidence="9">
    <location>
        <begin position="482"/>
        <end position="492"/>
    </location>
</feature>
<evidence type="ECO:0000313" key="12">
    <source>
        <dbReference type="Proteomes" id="UP000244073"/>
    </source>
</evidence>
<dbReference type="GO" id="GO:0008180">
    <property type="term" value="C:COP9 signalosome"/>
    <property type="evidence" value="ECO:0007669"/>
    <property type="project" value="UniProtKB-KW"/>
</dbReference>